<proteinExistence type="predicted"/>
<evidence type="ECO:0000313" key="1">
    <source>
        <dbReference type="EMBL" id="PUZ52117.1"/>
    </source>
</evidence>
<dbReference type="EMBL" id="CM009754">
    <property type="protein sequence ID" value="PUZ52117.1"/>
    <property type="molecule type" value="Genomic_DNA"/>
</dbReference>
<accession>A0A2T7D987</accession>
<dbReference type="Proteomes" id="UP000244336">
    <property type="component" value="Chromosome 6"/>
</dbReference>
<evidence type="ECO:0000313" key="2">
    <source>
        <dbReference type="Proteomes" id="UP000244336"/>
    </source>
</evidence>
<protein>
    <submittedName>
        <fullName evidence="1">Uncharacterized protein</fullName>
    </submittedName>
</protein>
<organism evidence="1 2">
    <name type="scientific">Panicum hallii var. hallii</name>
    <dbReference type="NCBI Taxonomy" id="1504633"/>
    <lineage>
        <taxon>Eukaryota</taxon>
        <taxon>Viridiplantae</taxon>
        <taxon>Streptophyta</taxon>
        <taxon>Embryophyta</taxon>
        <taxon>Tracheophyta</taxon>
        <taxon>Spermatophyta</taxon>
        <taxon>Magnoliopsida</taxon>
        <taxon>Liliopsida</taxon>
        <taxon>Poales</taxon>
        <taxon>Poaceae</taxon>
        <taxon>PACMAD clade</taxon>
        <taxon>Panicoideae</taxon>
        <taxon>Panicodae</taxon>
        <taxon>Paniceae</taxon>
        <taxon>Panicinae</taxon>
        <taxon>Panicum</taxon>
        <taxon>Panicum sect. Panicum</taxon>
    </lineage>
</organism>
<name>A0A2T7D987_9POAL</name>
<reference evidence="1 2" key="1">
    <citation type="submission" date="2018-04" db="EMBL/GenBank/DDBJ databases">
        <title>WGS assembly of Panicum hallii var. hallii HAL2.</title>
        <authorList>
            <person name="Lovell J."/>
            <person name="Jenkins J."/>
            <person name="Lowry D."/>
            <person name="Mamidi S."/>
            <person name="Sreedasyam A."/>
            <person name="Weng X."/>
            <person name="Barry K."/>
            <person name="Bonette J."/>
            <person name="Campitelli B."/>
            <person name="Daum C."/>
            <person name="Gordon S."/>
            <person name="Gould B."/>
            <person name="Lipzen A."/>
            <person name="MacQueen A."/>
            <person name="Palacio-Mejia J."/>
            <person name="Plott C."/>
            <person name="Shakirov E."/>
            <person name="Shu S."/>
            <person name="Yoshinaga Y."/>
            <person name="Zane M."/>
            <person name="Rokhsar D."/>
            <person name="Grimwood J."/>
            <person name="Schmutz J."/>
            <person name="Juenger T."/>
        </authorList>
    </citation>
    <scope>NUCLEOTIDE SEQUENCE [LARGE SCALE GENOMIC DNA]</scope>
    <source>
        <strain evidence="2">cv. HAL2</strain>
    </source>
</reference>
<dbReference type="Gramene" id="PUZ52117">
    <property type="protein sequence ID" value="PUZ52117"/>
    <property type="gene ID" value="GQ55_6G244900"/>
</dbReference>
<keyword evidence="2" id="KW-1185">Reference proteome</keyword>
<sequence length="149" mass="15474">MSQGLLAGPAPPPMTCRHISAAGGHGSNESALLISAAATPWPPLCCPTLISSSSLQRDAALTSETPWPGPIVAGEGGGGGGGVLPPDHHRPAMLIPGDFGTKSIKALQGMLEMTRTSLHGCMPASFQEHRERLSRRIDDCGLKSKFNIN</sequence>
<dbReference type="AlphaFoldDB" id="A0A2T7D987"/>
<gene>
    <name evidence="1" type="ORF">GQ55_6G244900</name>
</gene>